<protein>
    <submittedName>
        <fullName evidence="3">Extensin-like</fullName>
    </submittedName>
</protein>
<accession>A0A1S3DDD5</accession>
<feature type="compositionally biased region" description="Pro residues" evidence="1">
    <location>
        <begin position="27"/>
        <end position="46"/>
    </location>
</feature>
<gene>
    <name evidence="3" type="primary">LOC103515564</name>
</gene>
<reference evidence="3" key="1">
    <citation type="submission" date="2025-08" db="UniProtKB">
        <authorList>
            <consortium name="RefSeq"/>
        </authorList>
    </citation>
    <scope>IDENTIFICATION</scope>
</reference>
<organism evidence="2 3">
    <name type="scientific">Diaphorina citri</name>
    <name type="common">Asian citrus psyllid</name>
    <dbReference type="NCBI Taxonomy" id="121845"/>
    <lineage>
        <taxon>Eukaryota</taxon>
        <taxon>Metazoa</taxon>
        <taxon>Ecdysozoa</taxon>
        <taxon>Arthropoda</taxon>
        <taxon>Hexapoda</taxon>
        <taxon>Insecta</taxon>
        <taxon>Pterygota</taxon>
        <taxon>Neoptera</taxon>
        <taxon>Paraneoptera</taxon>
        <taxon>Hemiptera</taxon>
        <taxon>Sternorrhyncha</taxon>
        <taxon>Psylloidea</taxon>
        <taxon>Psyllidae</taxon>
        <taxon>Diaphorininae</taxon>
        <taxon>Diaphorina</taxon>
    </lineage>
</organism>
<name>A0A1S3DDD5_DIACI</name>
<dbReference type="GeneID" id="103515564"/>
<sequence length="232" mass="24876">MERTKRQAPKPPPTPPPSSGGKGKPLAKPPLVYPKPDPDMITPPPRKSSSTDCLAEKYAGSDKLAKKIGSSTAATRMRHTLKKFLRLGKEDVDFSAAVTSPAPRPRPQIIHPIDYNKPGVEVLRTRPSKPPPPPRTHSLTDVLDSQDYENVTFQPPTKPLSALSTPSPSPSPLSTSSPHTKPARPPPPKSAEYLKRQASATTNESSQTSNVPDQTAPSSTNEPGDLPTNILG</sequence>
<feature type="region of interest" description="Disordered" evidence="1">
    <location>
        <begin position="97"/>
        <end position="232"/>
    </location>
</feature>
<dbReference type="AlphaFoldDB" id="A0A1S3DDD5"/>
<dbReference type="PANTHER" id="PTHR37970:SF1">
    <property type="entry name" value="SERINE-RICH ADHESIN FOR PLATELETS"/>
    <property type="match status" value="1"/>
</dbReference>
<evidence type="ECO:0000313" key="3">
    <source>
        <dbReference type="RefSeq" id="XP_008478725.2"/>
    </source>
</evidence>
<dbReference type="PANTHER" id="PTHR37970">
    <property type="entry name" value="PROTEIN CBG08587"/>
    <property type="match status" value="1"/>
</dbReference>
<dbReference type="KEGG" id="dci:103515564"/>
<dbReference type="RefSeq" id="XP_008478725.2">
    <property type="nucleotide sequence ID" value="XM_008480503.3"/>
</dbReference>
<feature type="compositionally biased region" description="Low complexity" evidence="1">
    <location>
        <begin position="159"/>
        <end position="180"/>
    </location>
</feature>
<evidence type="ECO:0000256" key="1">
    <source>
        <dbReference type="SAM" id="MobiDB-lite"/>
    </source>
</evidence>
<dbReference type="Proteomes" id="UP000079169">
    <property type="component" value="Unplaced"/>
</dbReference>
<keyword evidence="2" id="KW-1185">Reference proteome</keyword>
<feature type="compositionally biased region" description="Polar residues" evidence="1">
    <location>
        <begin position="198"/>
        <end position="222"/>
    </location>
</feature>
<proteinExistence type="predicted"/>
<dbReference type="PaxDb" id="121845-A0A1S3DDD5"/>
<evidence type="ECO:0000313" key="2">
    <source>
        <dbReference type="Proteomes" id="UP000079169"/>
    </source>
</evidence>
<feature type="region of interest" description="Disordered" evidence="1">
    <location>
        <begin position="1"/>
        <end position="53"/>
    </location>
</feature>
<feature type="compositionally biased region" description="Pro residues" evidence="1">
    <location>
        <begin position="9"/>
        <end position="18"/>
    </location>
</feature>